<comment type="caution">
    <text evidence="4">The sequence shown here is derived from an EMBL/GenBank/DDBJ whole genome shotgun (WGS) entry which is preliminary data.</text>
</comment>
<gene>
    <name evidence="4" type="ORF">J2S14_001211</name>
</gene>
<keyword evidence="5" id="KW-1185">Reference proteome</keyword>
<organism evidence="4 5">
    <name type="scientific">Lederbergia wuyishanensis</name>
    <dbReference type="NCBI Taxonomy" id="1347903"/>
    <lineage>
        <taxon>Bacteria</taxon>
        <taxon>Bacillati</taxon>
        <taxon>Bacillota</taxon>
        <taxon>Bacilli</taxon>
        <taxon>Bacillales</taxon>
        <taxon>Bacillaceae</taxon>
        <taxon>Lederbergia</taxon>
    </lineage>
</organism>
<dbReference type="PANTHER" id="PTHR43639">
    <property type="entry name" value="OXIDOREDUCTASE, SHORT-CHAIN DEHYDROGENASE/REDUCTASE FAMILY (AFU_ORTHOLOGUE AFUA_5G02870)"/>
    <property type="match status" value="1"/>
</dbReference>
<keyword evidence="3" id="KW-0560">Oxidoreductase</keyword>
<dbReference type="InterPro" id="IPR036291">
    <property type="entry name" value="NAD(P)-bd_dom_sf"/>
</dbReference>
<name>A0ABU0D217_9BACI</name>
<dbReference type="NCBIfam" id="NF005559">
    <property type="entry name" value="PRK07231.1"/>
    <property type="match status" value="1"/>
</dbReference>
<evidence type="ECO:0000256" key="3">
    <source>
        <dbReference type="ARBA" id="ARBA00023002"/>
    </source>
</evidence>
<dbReference type="PRINTS" id="PR00080">
    <property type="entry name" value="SDRFAMILY"/>
</dbReference>
<evidence type="ECO:0000256" key="2">
    <source>
        <dbReference type="ARBA" id="ARBA00011881"/>
    </source>
</evidence>
<evidence type="ECO:0000313" key="5">
    <source>
        <dbReference type="Proteomes" id="UP001232343"/>
    </source>
</evidence>
<evidence type="ECO:0000256" key="1">
    <source>
        <dbReference type="ARBA" id="ARBA00006484"/>
    </source>
</evidence>
<dbReference type="EMBL" id="JAUSUO010000001">
    <property type="protein sequence ID" value="MDQ0342418.1"/>
    <property type="molecule type" value="Genomic_DNA"/>
</dbReference>
<dbReference type="Proteomes" id="UP001232343">
    <property type="component" value="Unassembled WGS sequence"/>
</dbReference>
<comment type="subunit">
    <text evidence="2">Homotetramer.</text>
</comment>
<sequence length="268" mass="28955">MNDSNLFKKTALVTGASRGIGKGIALELAANGYDLVITYRTGKDEAEEVAKSIENNYGKKCYPIFAELVDENTASTLVQNSIDVLGKLDLLVNNAGVTIKSPLAQMSINDINHLLNLNLKAPLLMMKAATKYMIEEHIKGNIINISSTRGKRAYPDDAVYGATKAALIRATESVALECAPFGIRVNCIAPGATKVRDGNEEHLKKLGMKIPLKRIGNPEDIGKAVTWLVSEHASYITGETIKIDGGLILPGMPEDIRPEAGYGWGEMK</sequence>
<dbReference type="RefSeq" id="WP_244680579.1">
    <property type="nucleotide sequence ID" value="NZ_JALIRM010000001.1"/>
</dbReference>
<dbReference type="PRINTS" id="PR00081">
    <property type="entry name" value="GDHRDH"/>
</dbReference>
<dbReference type="SUPFAM" id="SSF51735">
    <property type="entry name" value="NAD(P)-binding Rossmann-fold domains"/>
    <property type="match status" value="1"/>
</dbReference>
<accession>A0ABU0D217</accession>
<dbReference type="InterPro" id="IPR002347">
    <property type="entry name" value="SDR_fam"/>
</dbReference>
<evidence type="ECO:0000313" key="4">
    <source>
        <dbReference type="EMBL" id="MDQ0342418.1"/>
    </source>
</evidence>
<dbReference type="Gene3D" id="3.40.50.720">
    <property type="entry name" value="NAD(P)-binding Rossmann-like Domain"/>
    <property type="match status" value="1"/>
</dbReference>
<dbReference type="Pfam" id="PF13561">
    <property type="entry name" value="adh_short_C2"/>
    <property type="match status" value="1"/>
</dbReference>
<proteinExistence type="inferred from homology"/>
<protein>
    <submittedName>
        <fullName evidence="4">NAD(P)-dependent dehydrogenase (Short-subunit alcohol dehydrogenase family)</fullName>
    </submittedName>
</protein>
<dbReference type="PANTHER" id="PTHR43639:SF1">
    <property type="entry name" value="SHORT-CHAIN DEHYDROGENASE_REDUCTASE FAMILY PROTEIN"/>
    <property type="match status" value="1"/>
</dbReference>
<reference evidence="4 5" key="1">
    <citation type="submission" date="2023-07" db="EMBL/GenBank/DDBJ databases">
        <title>Genomic Encyclopedia of Type Strains, Phase IV (KMG-IV): sequencing the most valuable type-strain genomes for metagenomic binning, comparative biology and taxonomic classification.</title>
        <authorList>
            <person name="Goeker M."/>
        </authorList>
    </citation>
    <scope>NUCLEOTIDE SEQUENCE [LARGE SCALE GENOMIC DNA]</scope>
    <source>
        <strain evidence="4 5">DSM 27848</strain>
    </source>
</reference>
<comment type="similarity">
    <text evidence="1">Belongs to the short-chain dehydrogenases/reductases (SDR) family.</text>
</comment>